<dbReference type="KEGG" id="csur:N24_1834"/>
<accession>A0A160PR28</accession>
<proteinExistence type="predicted"/>
<gene>
    <name evidence="1" type="ORF">N24_1834</name>
</gene>
<organism evidence="1 2">
    <name type="scientific">Corynebacterium suranareeae</name>
    <dbReference type="NCBI Taxonomy" id="2506452"/>
    <lineage>
        <taxon>Bacteria</taxon>
        <taxon>Bacillati</taxon>
        <taxon>Actinomycetota</taxon>
        <taxon>Actinomycetes</taxon>
        <taxon>Mycobacteriales</taxon>
        <taxon>Corynebacteriaceae</taxon>
        <taxon>Corynebacterium</taxon>
    </lineage>
</organism>
<keyword evidence="2" id="KW-1185">Reference proteome</keyword>
<protein>
    <submittedName>
        <fullName evidence="1">Uncharacterized protein</fullName>
    </submittedName>
</protein>
<sequence>MSAPTIYPGTKASIDTITMGDARIVYFDIESLHNIFTVATYDSLTHHVDFFYLLDHDTSPQVTVLPHSMDYFDQTRSDAVMTAIVNQNPAFAEIKGSPITTADVSLHNLGDTNANRRWQSNVLLARLLGGINERGHISTNHYGNDLARQFAEATLVTRDFDADYDPTTAHPFIAGFNSINYDTSLISLYFALLTSNIGSTQTYFPVITAQELRAHNDKLFSPEFIKNMPKYLWDRNNGAGYESASYYRNTMLKSGRHIDIQRLNEKQLFVGLKRLLGLLGHQILESDRLSGDDAHVDTNEDVLDLIAYNVSDVVGTRLLAEDPVYSGSFDLRAGLLSTYPETIFDHDGTFRQPSTQMHKDRLTINTSSAQFAARILAPYRPLRDVPDAIGDMPVVSYLYPDAAVAQATGQKQVNVLDESKKFFYDNITDPAARAAFDEVFAFYADIEGRNFNSNNEAIDTQINQLRAYLNRVVPFDAAGHALYDVRTRFEQIFPKNLSYINDAADMTPRAVSNFDDLVALFDDIRGVLDRGLEISSPNHHEMVDTMRKQLHYVQAFYRAWGPIQRRFNDAGPAVTQPQLTVIYPPLTPASAEKFDKITSVAAVQKRPTTLPYFRADGTPTRGFANFSTGGIHGAEYNGDRFDHDVNTYASSSTEFFAVLDASLSALHAAHQADPDSADYQIAQDALSWAKQVLDNQTHYDKSPQLHNPATGVTYDKEIVALAAWWIRNKPVDVVLPSGETTTVKHADVLASTSRKSTPYWRAEPKGSKEPILFPVAKSGGSSLEKKYNYTSAGTTIHEDFTSYYPLLLTNMAAFTNADLGIDEKTGRPRDRYSDIFEQKEIYGAQRKDPSIDEKTKQRLGILREGTKLILNSATGAADAGHDTPILMNNRVIAMRIIGQLFSWRIGQAQSLAGATIISTNTDGLYSVLDMETNQRVLDEHATAIGVQIEPEELDIVSKDSNSRAEFLSNGYINAAGDLACWDGPNSRNSLDHPAFVDHVLVKYFQLIVNNTVPEIPETPELEGVPLALDQPMNRHEVSKIVATMHEEFEPKKLLSFYQNILASSRGSNTFLFSVPYIPAAEGEETHPATDTTTIATPTLSFDAYGNKAEVMPTQSTLNKRVPSLLQYYTRTFHVRKNTEQAVFDVIGANPVLIAAAKATAITAASADSRKKKGVAPTNADPVAMHMLEVAGVDTQSLRHEKDLKVTKHTGQDPSLPVVVFNQTIWHNPNDDVINALLGAIDQDAYIDMAISSYNNSWRNIIPA</sequence>
<evidence type="ECO:0000313" key="1">
    <source>
        <dbReference type="EMBL" id="BAU96096.1"/>
    </source>
</evidence>
<dbReference type="EMBL" id="AP017369">
    <property type="protein sequence ID" value="BAU96096.1"/>
    <property type="molecule type" value="Genomic_DNA"/>
</dbReference>
<dbReference type="Proteomes" id="UP000218244">
    <property type="component" value="Chromosome"/>
</dbReference>
<dbReference type="AlphaFoldDB" id="A0A160PR28"/>
<evidence type="ECO:0000313" key="2">
    <source>
        <dbReference type="Proteomes" id="UP000218244"/>
    </source>
</evidence>
<dbReference type="RefSeq" id="WP_096456354.1">
    <property type="nucleotide sequence ID" value="NZ_AP017369.1"/>
</dbReference>
<name>A0A160PR28_9CORY</name>
<reference evidence="1 2" key="1">
    <citation type="submission" date="2016-02" db="EMBL/GenBank/DDBJ databases">
        <title>Corynebacterium glutamicum N24 whole genome sequencing project.</title>
        <authorList>
            <person name="Matsutani M."/>
            <person name="Nangtapong N."/>
            <person name="Yakushi T."/>
            <person name="Matsushita K."/>
        </authorList>
    </citation>
    <scope>NUCLEOTIDE SEQUENCE [LARGE SCALE GENOMIC DNA]</scope>
    <source>
        <strain evidence="1 2">N24</strain>
    </source>
</reference>